<dbReference type="EMBL" id="CACRTL010000008">
    <property type="protein sequence ID" value="VYT59785.1"/>
    <property type="molecule type" value="Genomic_DNA"/>
</dbReference>
<dbReference type="InterPro" id="IPR011761">
    <property type="entry name" value="ATP-grasp"/>
</dbReference>
<dbReference type="NCBIfam" id="NF009404">
    <property type="entry name" value="PRK12767.1-3"/>
    <property type="match status" value="1"/>
</dbReference>
<dbReference type="GO" id="GO:0046872">
    <property type="term" value="F:metal ion binding"/>
    <property type="evidence" value="ECO:0007669"/>
    <property type="project" value="InterPro"/>
</dbReference>
<dbReference type="Gene3D" id="3.30.470.20">
    <property type="entry name" value="ATP-grasp fold, B domain"/>
    <property type="match status" value="1"/>
</dbReference>
<dbReference type="PROSITE" id="PS50975">
    <property type="entry name" value="ATP_GRASP"/>
    <property type="match status" value="1"/>
</dbReference>
<protein>
    <submittedName>
        <fullName evidence="3">ATP-grasp domain-containing protein</fullName>
    </submittedName>
    <submittedName>
        <fullName evidence="4">Carbamoyl phosphate synthase-like protein</fullName>
    </submittedName>
</protein>
<dbReference type="EMBL" id="JAQLKE010000006">
    <property type="protein sequence ID" value="MDB7083199.1"/>
    <property type="molecule type" value="Genomic_DNA"/>
</dbReference>
<dbReference type="Gene3D" id="3.40.50.20">
    <property type="match status" value="1"/>
</dbReference>
<dbReference type="InterPro" id="IPR048764">
    <property type="entry name" value="PylC_N"/>
</dbReference>
<evidence type="ECO:0000313" key="3">
    <source>
        <dbReference type="EMBL" id="MDB7083199.1"/>
    </source>
</evidence>
<dbReference type="GO" id="GO:0008716">
    <property type="term" value="F:D-alanine-D-alanine ligase activity"/>
    <property type="evidence" value="ECO:0007669"/>
    <property type="project" value="TreeGrafter"/>
</dbReference>
<proteinExistence type="predicted"/>
<reference evidence="4" key="1">
    <citation type="submission" date="2019-11" db="EMBL/GenBank/DDBJ databases">
        <authorList>
            <person name="Feng L."/>
        </authorList>
    </citation>
    <scope>NUCLEOTIDE SEQUENCE</scope>
    <source>
        <strain evidence="4">CramosumLFYP8</strain>
    </source>
</reference>
<reference evidence="3" key="2">
    <citation type="submission" date="2023-01" db="EMBL/GenBank/DDBJ databases">
        <title>Human gut microbiome strain richness.</title>
        <authorList>
            <person name="Chen-Liaw A."/>
        </authorList>
    </citation>
    <scope>NUCLEOTIDE SEQUENCE</scope>
    <source>
        <strain evidence="3">1001217st2_G6_1001217B_191108</strain>
    </source>
</reference>
<keyword evidence="1" id="KW-0547">Nucleotide-binding</keyword>
<dbReference type="AlphaFoldDB" id="A0A6N2XZE9"/>
<dbReference type="GO" id="GO:0005524">
    <property type="term" value="F:ATP binding"/>
    <property type="evidence" value="ECO:0007669"/>
    <property type="project" value="UniProtKB-UniRule"/>
</dbReference>
<sequence length="338" mass="38581">MNILFTSVGRRTYLVEYFKNALKNDGKVYVANSDANSPAFLVADESVVSPLIYDKNYIPFLLEFCKKNNINAIISLFDIDLPILSKNKDLFKQNGITVVVSDEQVLEICNDKYKTYQFLTENGFNAPKTFIDVIEVKNKLQANIIEFPLILKPRWGMGSIGIYKADNLEELEVFYKKLSREIFNTYLKYESSINVEHAILIQEMIDGQEYGLDIINDLECNYQNTIVKKKVAMRSGETDCAETVDSPEIKQIGERLSKTIKHIANLDCDIFVTEDNTIYVLEMNARFGGGYPFSHLAGVNLPMAIIKWLKNEFVDINDLLTAKSNVYGQKDINIVRIK</sequence>
<evidence type="ECO:0000256" key="1">
    <source>
        <dbReference type="PROSITE-ProRule" id="PRU00409"/>
    </source>
</evidence>
<dbReference type="InterPro" id="IPR013815">
    <property type="entry name" value="ATP_grasp_subdomain_1"/>
</dbReference>
<dbReference type="InterPro" id="IPR003806">
    <property type="entry name" value="ATP-grasp_PylC-type"/>
</dbReference>
<keyword evidence="1" id="KW-0067">ATP-binding</keyword>
<dbReference type="Gene3D" id="3.30.1490.20">
    <property type="entry name" value="ATP-grasp fold, A domain"/>
    <property type="match status" value="1"/>
</dbReference>
<feature type="domain" description="ATP-grasp" evidence="2">
    <location>
        <begin position="116"/>
        <end position="310"/>
    </location>
</feature>
<dbReference type="Pfam" id="PF02655">
    <property type="entry name" value="ATP-grasp_3"/>
    <property type="match status" value="1"/>
</dbReference>
<dbReference type="RefSeq" id="WP_118143672.1">
    <property type="nucleotide sequence ID" value="NZ_CACRTL010000008.1"/>
</dbReference>
<accession>A0A6N2XZE9</accession>
<dbReference type="Pfam" id="PF21360">
    <property type="entry name" value="PylC-like_N"/>
    <property type="match status" value="1"/>
</dbReference>
<name>A0A6N2XZE9_9FIRM</name>
<dbReference type="SUPFAM" id="SSF56059">
    <property type="entry name" value="Glutathione synthetase ATP-binding domain-like"/>
    <property type="match status" value="1"/>
</dbReference>
<dbReference type="Proteomes" id="UP001211987">
    <property type="component" value="Unassembled WGS sequence"/>
</dbReference>
<dbReference type="PANTHER" id="PTHR23132">
    <property type="entry name" value="D-ALANINE--D-ALANINE LIGASE"/>
    <property type="match status" value="1"/>
</dbReference>
<evidence type="ECO:0000259" key="2">
    <source>
        <dbReference type="PROSITE" id="PS50975"/>
    </source>
</evidence>
<gene>
    <name evidence="4" type="ORF">CRLFYP8_01298</name>
    <name evidence="3" type="ORF">PM738_05235</name>
</gene>
<evidence type="ECO:0000313" key="4">
    <source>
        <dbReference type="EMBL" id="VYT59785.1"/>
    </source>
</evidence>
<dbReference type="PANTHER" id="PTHR23132:SF14">
    <property type="entry name" value="ATP-GRASP DOMAIN-CONTAINING PROTEIN"/>
    <property type="match status" value="1"/>
</dbReference>
<organism evidence="4">
    <name type="scientific">Thomasclavelia ramosa</name>
    <dbReference type="NCBI Taxonomy" id="1547"/>
    <lineage>
        <taxon>Bacteria</taxon>
        <taxon>Bacillati</taxon>
        <taxon>Bacillota</taxon>
        <taxon>Erysipelotrichia</taxon>
        <taxon>Erysipelotrichales</taxon>
        <taxon>Coprobacillaceae</taxon>
        <taxon>Thomasclavelia</taxon>
    </lineage>
</organism>